<comment type="caution">
    <text evidence="1">The sequence shown here is derived from an EMBL/GenBank/DDBJ whole genome shotgun (WGS) entry which is preliminary data.</text>
</comment>
<sequence length="102" mass="11837">MILKFRMMTHGKPAAWRIIDKVRRVDWEYVDATDVLKKRAEKAGIVFICLRKEDPDAPGSKRVAEVRIMFESGNQDMFYTDEMVFILNDEGKTCDTINSPVH</sequence>
<accession>X0YCS3</accession>
<gene>
    <name evidence="1" type="ORF">S01H4_18763</name>
</gene>
<protein>
    <submittedName>
        <fullName evidence="1">Uncharacterized protein</fullName>
    </submittedName>
</protein>
<proteinExistence type="predicted"/>
<evidence type="ECO:0000313" key="1">
    <source>
        <dbReference type="EMBL" id="GAG53664.1"/>
    </source>
</evidence>
<dbReference type="EMBL" id="BART01008328">
    <property type="protein sequence ID" value="GAG53664.1"/>
    <property type="molecule type" value="Genomic_DNA"/>
</dbReference>
<dbReference type="AlphaFoldDB" id="X0YCS3"/>
<name>X0YCS3_9ZZZZ</name>
<organism evidence="1">
    <name type="scientific">marine sediment metagenome</name>
    <dbReference type="NCBI Taxonomy" id="412755"/>
    <lineage>
        <taxon>unclassified sequences</taxon>
        <taxon>metagenomes</taxon>
        <taxon>ecological metagenomes</taxon>
    </lineage>
</organism>
<reference evidence="1" key="1">
    <citation type="journal article" date="2014" name="Front. Microbiol.">
        <title>High frequency of phylogenetically diverse reductive dehalogenase-homologous genes in deep subseafloor sedimentary metagenomes.</title>
        <authorList>
            <person name="Kawai M."/>
            <person name="Futagami T."/>
            <person name="Toyoda A."/>
            <person name="Takaki Y."/>
            <person name="Nishi S."/>
            <person name="Hori S."/>
            <person name="Arai W."/>
            <person name="Tsubouchi T."/>
            <person name="Morono Y."/>
            <person name="Uchiyama I."/>
            <person name="Ito T."/>
            <person name="Fujiyama A."/>
            <person name="Inagaki F."/>
            <person name="Takami H."/>
        </authorList>
    </citation>
    <scope>NUCLEOTIDE SEQUENCE</scope>
    <source>
        <strain evidence="1">Expedition CK06-06</strain>
    </source>
</reference>